<reference evidence="3" key="1">
    <citation type="journal article" date="2019" name="Int. J. Syst. Evol. Microbiol.">
        <title>The Global Catalogue of Microorganisms (GCM) 10K type strain sequencing project: providing services to taxonomists for standard genome sequencing and annotation.</title>
        <authorList>
            <consortium name="The Broad Institute Genomics Platform"/>
            <consortium name="The Broad Institute Genome Sequencing Center for Infectious Disease"/>
            <person name="Wu L."/>
            <person name="Ma J."/>
        </authorList>
    </citation>
    <scope>NUCLEOTIDE SEQUENCE [LARGE SCALE GENOMIC DNA]</scope>
    <source>
        <strain evidence="3">CGMCC 4.7330</strain>
    </source>
</reference>
<protein>
    <submittedName>
        <fullName evidence="2">ATP/GTP-binding protein</fullName>
    </submittedName>
</protein>
<feature type="domain" description="ATPase AAA-type core" evidence="1">
    <location>
        <begin position="32"/>
        <end position="378"/>
    </location>
</feature>
<evidence type="ECO:0000313" key="2">
    <source>
        <dbReference type="EMBL" id="MFC3961261.1"/>
    </source>
</evidence>
<accession>A0ABV8DML3</accession>
<dbReference type="RefSeq" id="WP_378611014.1">
    <property type="nucleotide sequence ID" value="NZ_JBHSAX010000004.1"/>
</dbReference>
<comment type="caution">
    <text evidence="2">The sequence shown here is derived from an EMBL/GenBank/DDBJ whole genome shotgun (WGS) entry which is preliminary data.</text>
</comment>
<name>A0ABV8DML3_9NOCA</name>
<dbReference type="Pfam" id="PF13304">
    <property type="entry name" value="AAA_21"/>
    <property type="match status" value="1"/>
</dbReference>
<organism evidence="2 3">
    <name type="scientific">Nocardia jiangsuensis</name>
    <dbReference type="NCBI Taxonomy" id="1691563"/>
    <lineage>
        <taxon>Bacteria</taxon>
        <taxon>Bacillati</taxon>
        <taxon>Actinomycetota</taxon>
        <taxon>Actinomycetes</taxon>
        <taxon>Mycobacteriales</taxon>
        <taxon>Nocardiaceae</taxon>
        <taxon>Nocardia</taxon>
    </lineage>
</organism>
<dbReference type="Proteomes" id="UP001595696">
    <property type="component" value="Unassembled WGS sequence"/>
</dbReference>
<evidence type="ECO:0000259" key="1">
    <source>
        <dbReference type="Pfam" id="PF13304"/>
    </source>
</evidence>
<dbReference type="EMBL" id="JBHSAX010000004">
    <property type="protein sequence ID" value="MFC3961261.1"/>
    <property type="molecule type" value="Genomic_DNA"/>
</dbReference>
<proteinExistence type="predicted"/>
<gene>
    <name evidence="2" type="ORF">ACFO0B_04590</name>
</gene>
<dbReference type="InterPro" id="IPR003959">
    <property type="entry name" value="ATPase_AAA_core"/>
</dbReference>
<keyword evidence="3" id="KW-1185">Reference proteome</keyword>
<evidence type="ECO:0000313" key="3">
    <source>
        <dbReference type="Proteomes" id="UP001595696"/>
    </source>
</evidence>
<sequence>MLRSFLVTNHRSLADPQELRPARGSGPVAVPVTGIAGAPAAGKSNLIDALDRMRDAVLHSVTGWDPYAGPPRTPHPAFPERPTEFVAGFVAEGVPYSYGFRLSDAEVAAEWLHTHPRGRRRIVFEREGEQVRIGPTFEAARFGLGALVPLVRPNALLLALAGQLNAEALVPAYRWFAALLEVQRGPLDPAAVALRLGGYLSREPRGAVRLLELAGEAGLGITDLLLPEPDPRYAEYLAELDRDLAGGAEQLELCATRPGHADLLLQQHGLTETGLARELTALRGARDALFARMAARSGPGVRLLHAGIDAPFALADEPASALALLRLLPAVLDAIDTGRVLAVDDLDAALPAATARRLIGLFRAPEINSRGAQLIFTSREPLDTGRGWTIRRTERGTSELAAG</sequence>